<protein>
    <submittedName>
        <fullName evidence="2">Cupin domain-containing protein</fullName>
    </submittedName>
</protein>
<accession>A0A939PHQ5</accession>
<evidence type="ECO:0000313" key="3">
    <source>
        <dbReference type="Proteomes" id="UP000669179"/>
    </source>
</evidence>
<dbReference type="Pfam" id="PF07883">
    <property type="entry name" value="Cupin_2"/>
    <property type="match status" value="1"/>
</dbReference>
<dbReference type="SUPFAM" id="SSF51182">
    <property type="entry name" value="RmlC-like cupins"/>
    <property type="match status" value="1"/>
</dbReference>
<dbReference type="InterPro" id="IPR047142">
    <property type="entry name" value="OryJ/VirC-like"/>
</dbReference>
<dbReference type="InterPro" id="IPR011051">
    <property type="entry name" value="RmlC_Cupin_sf"/>
</dbReference>
<dbReference type="PANTHER" id="PTHR36156">
    <property type="entry name" value="SLR2101 PROTEIN"/>
    <property type="match status" value="1"/>
</dbReference>
<feature type="domain" description="Cupin type-2" evidence="1">
    <location>
        <begin position="114"/>
        <end position="173"/>
    </location>
</feature>
<reference evidence="2" key="1">
    <citation type="submission" date="2021-03" db="EMBL/GenBank/DDBJ databases">
        <authorList>
            <person name="Kanchanasin P."/>
            <person name="Saeng-In P."/>
            <person name="Phongsopitanun W."/>
            <person name="Yuki M."/>
            <person name="Kudo T."/>
            <person name="Ohkuma M."/>
            <person name="Tanasupawat S."/>
        </authorList>
    </citation>
    <scope>NUCLEOTIDE SEQUENCE</scope>
    <source>
        <strain evidence="2">GKU 128</strain>
    </source>
</reference>
<name>A0A939PHQ5_9ACTN</name>
<keyword evidence="3" id="KW-1185">Reference proteome</keyword>
<proteinExistence type="predicted"/>
<dbReference type="CDD" id="cd02231">
    <property type="entry name" value="cupin_BLL6423-like"/>
    <property type="match status" value="1"/>
</dbReference>
<dbReference type="Proteomes" id="UP000669179">
    <property type="component" value="Unassembled WGS sequence"/>
</dbReference>
<dbReference type="AlphaFoldDB" id="A0A939PHQ5"/>
<organism evidence="2 3">
    <name type="scientific">Actinomadura barringtoniae</name>
    <dbReference type="NCBI Taxonomy" id="1427535"/>
    <lineage>
        <taxon>Bacteria</taxon>
        <taxon>Bacillati</taxon>
        <taxon>Actinomycetota</taxon>
        <taxon>Actinomycetes</taxon>
        <taxon>Streptosporangiales</taxon>
        <taxon>Thermomonosporaceae</taxon>
        <taxon>Actinomadura</taxon>
    </lineage>
</organism>
<dbReference type="RefSeq" id="WP_208256417.1">
    <property type="nucleotide sequence ID" value="NZ_JAGEOJ010000006.1"/>
</dbReference>
<dbReference type="InterPro" id="IPR014710">
    <property type="entry name" value="RmlC-like_jellyroll"/>
</dbReference>
<dbReference type="Gene3D" id="2.60.120.10">
    <property type="entry name" value="Jelly Rolls"/>
    <property type="match status" value="1"/>
</dbReference>
<gene>
    <name evidence="2" type="ORF">J4573_16760</name>
</gene>
<sequence>MTLQLSVVRRVVTGLRNGTSVIVSDEPVAPISVAALPGTEFTLLWGVDGVPVVGSETGADEPAFDPYFPERGGTRLVLVRWPPDTTPPPEGDPQALAAEAEKRLPGSFSAIGDAHGLHLTDTVDWCLVLDGEMWLTLDDGSETRLTTGSCLVQRGTRHAWHNRTDRDVLLLFVLLGADRVP</sequence>
<dbReference type="EMBL" id="JAGEOJ010000006">
    <property type="protein sequence ID" value="MBO2448756.1"/>
    <property type="molecule type" value="Genomic_DNA"/>
</dbReference>
<dbReference type="InterPro" id="IPR013096">
    <property type="entry name" value="Cupin_2"/>
</dbReference>
<comment type="caution">
    <text evidence="2">The sequence shown here is derived from an EMBL/GenBank/DDBJ whole genome shotgun (WGS) entry which is preliminary data.</text>
</comment>
<evidence type="ECO:0000259" key="1">
    <source>
        <dbReference type="Pfam" id="PF07883"/>
    </source>
</evidence>
<dbReference type="PANTHER" id="PTHR36156:SF2">
    <property type="entry name" value="CUPIN TYPE-2 DOMAIN-CONTAINING PROTEIN"/>
    <property type="match status" value="1"/>
</dbReference>
<evidence type="ECO:0000313" key="2">
    <source>
        <dbReference type="EMBL" id="MBO2448756.1"/>
    </source>
</evidence>